<dbReference type="SUPFAM" id="SSF53850">
    <property type="entry name" value="Periplasmic binding protein-like II"/>
    <property type="match status" value="1"/>
</dbReference>
<keyword evidence="3 5" id="KW-0732">Signal</keyword>
<dbReference type="GO" id="GO:0030313">
    <property type="term" value="C:cell envelope"/>
    <property type="evidence" value="ECO:0007669"/>
    <property type="project" value="UniProtKB-SubCell"/>
</dbReference>
<dbReference type="EMBL" id="JAJEQC010000010">
    <property type="protein sequence ID" value="MCC2137425.1"/>
    <property type="molecule type" value="Genomic_DNA"/>
</dbReference>
<dbReference type="CDD" id="cd13530">
    <property type="entry name" value="PBP2_peptides_like"/>
    <property type="match status" value="1"/>
</dbReference>
<keyword evidence="8" id="KW-1185">Reference proteome</keyword>
<organism evidence="7 8">
    <name type="scientific">Hominenteromicrobium mulieris</name>
    <dbReference type="NCBI Taxonomy" id="2885357"/>
    <lineage>
        <taxon>Bacteria</taxon>
        <taxon>Bacillati</taxon>
        <taxon>Bacillota</taxon>
        <taxon>Clostridia</taxon>
        <taxon>Eubacteriales</taxon>
        <taxon>Oscillospiraceae</taxon>
        <taxon>Hominenteromicrobium</taxon>
    </lineage>
</organism>
<dbReference type="SMART" id="SM00062">
    <property type="entry name" value="PBPb"/>
    <property type="match status" value="1"/>
</dbReference>
<evidence type="ECO:0000256" key="3">
    <source>
        <dbReference type="ARBA" id="ARBA00022729"/>
    </source>
</evidence>
<evidence type="ECO:0000256" key="5">
    <source>
        <dbReference type="SAM" id="SignalP"/>
    </source>
</evidence>
<dbReference type="InterPro" id="IPR018313">
    <property type="entry name" value="SBP_3_CS"/>
</dbReference>
<evidence type="ECO:0000313" key="7">
    <source>
        <dbReference type="EMBL" id="MCC2137425.1"/>
    </source>
</evidence>
<feature type="chain" id="PRO_5042231588" evidence="5">
    <location>
        <begin position="26"/>
        <end position="266"/>
    </location>
</feature>
<comment type="caution">
    <text evidence="7">The sequence shown here is derived from an EMBL/GenBank/DDBJ whole genome shotgun (WGS) entry which is preliminary data.</text>
</comment>
<reference evidence="7" key="1">
    <citation type="submission" date="2021-10" db="EMBL/GenBank/DDBJ databases">
        <title>Anaerobic single-cell dispensing facilitates the cultivation of human gut bacteria.</title>
        <authorList>
            <person name="Afrizal A."/>
        </authorList>
    </citation>
    <scope>NUCLEOTIDE SEQUENCE</scope>
    <source>
        <strain evidence="7">CLA-AA-H250</strain>
    </source>
</reference>
<dbReference type="Pfam" id="PF00497">
    <property type="entry name" value="SBP_bac_3"/>
    <property type="match status" value="1"/>
</dbReference>
<dbReference type="PROSITE" id="PS51257">
    <property type="entry name" value="PROKAR_LIPOPROTEIN"/>
    <property type="match status" value="1"/>
</dbReference>
<comment type="subcellular location">
    <subcellularLocation>
        <location evidence="1">Cell envelope</location>
    </subcellularLocation>
</comment>
<protein>
    <submittedName>
        <fullName evidence="7">ABC transporter substrate-binding protein</fullName>
    </submittedName>
</protein>
<sequence>MRKKAWILLLFATLMALLCACSDTAQQPETEKPKIRIGGTTYAPYFYRNIGGHYTGIDVEIAEEACARIGYEPIFVELDIDKGFELLNEDYVDCLWCCLTMEGNEDKFIWAGPYMYTQRVVVVPADSEIETLEDLAGKCVAVQAGSISEEIILKGLNPNLPEITDLSTFSTMGEVFTSLRKGYADAAIGHESSLRLYTDEYPDGYRYLNMNMYSDAVGVAFKPDGDAVLAEKLTQTLLEMREDGTMAAIVKKYGLDAEKNVNGGTE</sequence>
<evidence type="ECO:0000256" key="4">
    <source>
        <dbReference type="RuleBase" id="RU003744"/>
    </source>
</evidence>
<evidence type="ECO:0000256" key="1">
    <source>
        <dbReference type="ARBA" id="ARBA00004196"/>
    </source>
</evidence>
<dbReference type="Proteomes" id="UP001199424">
    <property type="component" value="Unassembled WGS sequence"/>
</dbReference>
<evidence type="ECO:0000259" key="6">
    <source>
        <dbReference type="SMART" id="SM00062"/>
    </source>
</evidence>
<evidence type="ECO:0000313" key="8">
    <source>
        <dbReference type="Proteomes" id="UP001199424"/>
    </source>
</evidence>
<evidence type="ECO:0000256" key="2">
    <source>
        <dbReference type="ARBA" id="ARBA00010333"/>
    </source>
</evidence>
<dbReference type="PANTHER" id="PTHR35936:SF32">
    <property type="entry name" value="MEMBRANE-BOUND LYTIC MUREIN TRANSGLYCOSYLASE F"/>
    <property type="match status" value="1"/>
</dbReference>
<dbReference type="AlphaFoldDB" id="A0AAE3AME7"/>
<dbReference type="PANTHER" id="PTHR35936">
    <property type="entry name" value="MEMBRANE-BOUND LYTIC MUREIN TRANSGLYCOSYLASE F"/>
    <property type="match status" value="1"/>
</dbReference>
<feature type="signal peptide" evidence="5">
    <location>
        <begin position="1"/>
        <end position="25"/>
    </location>
</feature>
<comment type="similarity">
    <text evidence="2 4">Belongs to the bacterial solute-binding protein 3 family.</text>
</comment>
<dbReference type="InterPro" id="IPR001638">
    <property type="entry name" value="Solute-binding_3/MltF_N"/>
</dbReference>
<accession>A0AAE3AME7</accession>
<feature type="domain" description="Solute-binding protein family 3/N-terminal" evidence="6">
    <location>
        <begin position="34"/>
        <end position="257"/>
    </location>
</feature>
<gene>
    <name evidence="7" type="ORF">LKD31_10415</name>
</gene>
<dbReference type="RefSeq" id="WP_308449655.1">
    <property type="nucleotide sequence ID" value="NZ_JAJEQC010000010.1"/>
</dbReference>
<name>A0AAE3AME7_9FIRM</name>
<dbReference type="PROSITE" id="PS01039">
    <property type="entry name" value="SBP_BACTERIAL_3"/>
    <property type="match status" value="1"/>
</dbReference>
<dbReference type="Gene3D" id="3.40.190.10">
    <property type="entry name" value="Periplasmic binding protein-like II"/>
    <property type="match status" value="2"/>
</dbReference>
<proteinExistence type="inferred from homology"/>